<proteinExistence type="predicted"/>
<evidence type="ECO:0000313" key="3">
    <source>
        <dbReference type="Proteomes" id="UP000813444"/>
    </source>
</evidence>
<evidence type="ECO:0000256" key="1">
    <source>
        <dbReference type="SAM" id="MobiDB-lite"/>
    </source>
</evidence>
<evidence type="ECO:0000313" key="2">
    <source>
        <dbReference type="EMBL" id="KAH7304405.1"/>
    </source>
</evidence>
<organism evidence="2 3">
    <name type="scientific">Stachybotrys elegans</name>
    <dbReference type="NCBI Taxonomy" id="80388"/>
    <lineage>
        <taxon>Eukaryota</taxon>
        <taxon>Fungi</taxon>
        <taxon>Dikarya</taxon>
        <taxon>Ascomycota</taxon>
        <taxon>Pezizomycotina</taxon>
        <taxon>Sordariomycetes</taxon>
        <taxon>Hypocreomycetidae</taxon>
        <taxon>Hypocreales</taxon>
        <taxon>Stachybotryaceae</taxon>
        <taxon>Stachybotrys</taxon>
    </lineage>
</organism>
<name>A0A8K0SEP0_9HYPO</name>
<dbReference type="EMBL" id="JAGPNK010000023">
    <property type="protein sequence ID" value="KAH7304405.1"/>
    <property type="molecule type" value="Genomic_DNA"/>
</dbReference>
<reference evidence="2" key="1">
    <citation type="journal article" date="2021" name="Nat. Commun.">
        <title>Genetic determinants of endophytism in the Arabidopsis root mycobiome.</title>
        <authorList>
            <person name="Mesny F."/>
            <person name="Miyauchi S."/>
            <person name="Thiergart T."/>
            <person name="Pickel B."/>
            <person name="Atanasova L."/>
            <person name="Karlsson M."/>
            <person name="Huettel B."/>
            <person name="Barry K.W."/>
            <person name="Haridas S."/>
            <person name="Chen C."/>
            <person name="Bauer D."/>
            <person name="Andreopoulos W."/>
            <person name="Pangilinan J."/>
            <person name="LaButti K."/>
            <person name="Riley R."/>
            <person name="Lipzen A."/>
            <person name="Clum A."/>
            <person name="Drula E."/>
            <person name="Henrissat B."/>
            <person name="Kohler A."/>
            <person name="Grigoriev I.V."/>
            <person name="Martin F.M."/>
            <person name="Hacquard S."/>
        </authorList>
    </citation>
    <scope>NUCLEOTIDE SEQUENCE</scope>
    <source>
        <strain evidence="2">MPI-CAGE-CH-0235</strain>
    </source>
</reference>
<feature type="region of interest" description="Disordered" evidence="1">
    <location>
        <begin position="38"/>
        <end position="107"/>
    </location>
</feature>
<dbReference type="Proteomes" id="UP000813444">
    <property type="component" value="Unassembled WGS sequence"/>
</dbReference>
<protein>
    <submittedName>
        <fullName evidence="2">Uncharacterized protein</fullName>
    </submittedName>
</protein>
<comment type="caution">
    <text evidence="2">The sequence shown here is derived from an EMBL/GenBank/DDBJ whole genome shotgun (WGS) entry which is preliminary data.</text>
</comment>
<keyword evidence="3" id="KW-1185">Reference proteome</keyword>
<accession>A0A8K0SEP0</accession>
<feature type="compositionally biased region" description="Polar residues" evidence="1">
    <location>
        <begin position="67"/>
        <end position="85"/>
    </location>
</feature>
<sequence>MPADNRRKLLQRRLNKLKQQQGQEALVEKVNEALAKDDQSLEAIPEQEWVAMNLDGPDEEERGDSAGVSSTSPAGSSHAESSGTAGENADAKASKSGETVGWTGRGTRNVPTKIFIAWQIGKDVKKSWETRQSLRIRWGVKEADELIFKAAQKAQDRFEDLSRKQQRDCTAAWREEKATLV</sequence>
<dbReference type="OrthoDB" id="5430573at2759"/>
<dbReference type="AlphaFoldDB" id="A0A8K0SEP0"/>
<gene>
    <name evidence="2" type="ORF">B0I35DRAFT_414458</name>
</gene>